<dbReference type="InterPro" id="IPR023214">
    <property type="entry name" value="HAD_sf"/>
</dbReference>
<evidence type="ECO:0000313" key="11">
    <source>
        <dbReference type="Proteomes" id="UP000034841"/>
    </source>
</evidence>
<feature type="domain" description="FCP1 homology" evidence="9">
    <location>
        <begin position="157"/>
        <end position="336"/>
    </location>
</feature>
<dbReference type="Gene3D" id="3.40.50.10190">
    <property type="entry name" value="BRCT domain"/>
    <property type="match status" value="1"/>
</dbReference>
<evidence type="ECO:0000259" key="9">
    <source>
        <dbReference type="PROSITE" id="PS50969"/>
    </source>
</evidence>
<sequence length="870" mass="95597">MTKTVPLGHRLRYPITVRKLLKRAGDEIKKRQVLFQYTYTTTKESGDIVRDAVITKHTAYAEWESPVDGRLKHWRIREGAVLSRDQPAFEIDEQCGHEVQFGGLCAICGKDLTEMDFSQERADTERATISMIHDQNSLKVSADLAQQEEKRMQERLLQQRKLVLVVDLDQTIIHACIDPTVGEWYNDASNPNHESLRDIGCFQLDDATSSKNLSGCWYYIKKRPGLDGFLQRMSQLFEMHVYTMGTRPYAISVANVVDPDKKLFSNRVISRDEAGSVQKELQRLFPHSTDMVIIIDDRSDVWPNDRENLIRVVPFDFFKGIGDINSSFLPARTDILPGASTADASSSLASPPTASSSPTTATIPTAAAEQEKELTKQIQDRPLAHMQEDLEKEELKHDATPDATQPKMDLDTTANSTNTTTPETKVDLGAAAAAAVAAVAAAPTDSVDAMATPHSEARQHVLRDDDTELVYIERHLTAVHEKFYKAYDEQVCRNSAFGDKSSLDSVPDVGQLLKTEKSQVLRGTSIVLSGLVHMNVNVHQTELGMQLQSFGALVHTKISDKVTHLVINPARTRTQKLRQACRIPRIQIVSPDWLTACFSRWEHVDEYPYLIDVNPADRTSQNDVDAPAAASTEGDIAMVDPSAPEGDAEEENDVSGASSEDEAEGGEAGSAVEEEEKQALDDLKGFDWGAADDELEDFLNSDDDEDDENREGDAQEDGEDYENDDTRMNESKNTGNGNRTSESIAPPLSPLSLKRKVAEEDAENGSSSHGAWPDDAAPSDASQLPSTPAVEHPMFKRLRLGAPRKSSTLRNVTSSDGRHLGVANEGDSPASGRSGSVDPAASITTQDLEDDLDAALAAELEAGLADEMGR</sequence>
<comment type="caution">
    <text evidence="10">The sequence shown here is derived from an EMBL/GenBank/DDBJ whole genome shotgun (WGS) entry which is preliminary data.</text>
</comment>
<dbReference type="SMART" id="SM00292">
    <property type="entry name" value="BRCT"/>
    <property type="match status" value="1"/>
</dbReference>
<feature type="compositionally biased region" description="Polar residues" evidence="7">
    <location>
        <begin position="805"/>
        <end position="815"/>
    </location>
</feature>
<evidence type="ECO:0000256" key="2">
    <source>
        <dbReference type="ARBA" id="ARBA00022801"/>
    </source>
</evidence>
<feature type="compositionally biased region" description="Polar residues" evidence="7">
    <location>
        <begin position="731"/>
        <end position="743"/>
    </location>
</feature>
<dbReference type="InterPro" id="IPR011947">
    <property type="entry name" value="FCP1_euk"/>
</dbReference>
<feature type="compositionally biased region" description="Acidic residues" evidence="7">
    <location>
        <begin position="646"/>
        <end position="665"/>
    </location>
</feature>
<name>A0A0F8B881_CERFI</name>
<dbReference type="Gene3D" id="2.40.50.100">
    <property type="match status" value="1"/>
</dbReference>
<dbReference type="Gene3D" id="3.40.50.1000">
    <property type="entry name" value="HAD superfamily/HAD-like"/>
    <property type="match status" value="1"/>
</dbReference>
<evidence type="ECO:0000259" key="8">
    <source>
        <dbReference type="PROSITE" id="PS50172"/>
    </source>
</evidence>
<accession>A0A0F8B881</accession>
<dbReference type="NCBIfam" id="TIGR02250">
    <property type="entry name" value="FCP1_euk"/>
    <property type="match status" value="1"/>
</dbReference>
<dbReference type="PROSITE" id="PS50172">
    <property type="entry name" value="BRCT"/>
    <property type="match status" value="1"/>
</dbReference>
<dbReference type="CDD" id="cd17729">
    <property type="entry name" value="BRCT_CTDP1"/>
    <property type="match status" value="1"/>
</dbReference>
<dbReference type="Pfam" id="PF00533">
    <property type="entry name" value="BRCT"/>
    <property type="match status" value="1"/>
</dbReference>
<evidence type="ECO:0000256" key="4">
    <source>
        <dbReference type="ARBA" id="ARBA00047761"/>
    </source>
</evidence>
<comment type="subcellular location">
    <subcellularLocation>
        <location evidence="1 6">Nucleus</location>
    </subcellularLocation>
</comment>
<feature type="region of interest" description="Disordered" evidence="7">
    <location>
        <begin position="694"/>
        <end position="848"/>
    </location>
</feature>
<dbReference type="PANTHER" id="PTHR23081:SF36">
    <property type="entry name" value="RNA POLYMERASE II SUBUNIT A C-TERMINAL DOMAIN PHOSPHATASE"/>
    <property type="match status" value="1"/>
</dbReference>
<dbReference type="CDD" id="cd07521">
    <property type="entry name" value="HAD_FCP1-like"/>
    <property type="match status" value="1"/>
</dbReference>
<dbReference type="AlphaFoldDB" id="A0A0F8B881"/>
<dbReference type="GO" id="GO:0008420">
    <property type="term" value="F:RNA polymerase II CTD heptapeptide repeat phosphatase activity"/>
    <property type="evidence" value="ECO:0007669"/>
    <property type="project" value="UniProtKB-UniRule"/>
</dbReference>
<feature type="region of interest" description="Disordered" evidence="7">
    <location>
        <begin position="615"/>
        <end position="677"/>
    </location>
</feature>
<dbReference type="InterPro" id="IPR039189">
    <property type="entry name" value="Fcp1"/>
</dbReference>
<dbReference type="PROSITE" id="PS50969">
    <property type="entry name" value="FCP1"/>
    <property type="match status" value="1"/>
</dbReference>
<dbReference type="SMART" id="SM00577">
    <property type="entry name" value="CPDc"/>
    <property type="match status" value="1"/>
</dbReference>
<evidence type="ECO:0000256" key="6">
    <source>
        <dbReference type="RuleBase" id="RU366066"/>
    </source>
</evidence>
<keyword evidence="11" id="KW-1185">Reference proteome</keyword>
<feature type="region of interest" description="Disordered" evidence="7">
    <location>
        <begin position="394"/>
        <end position="414"/>
    </location>
</feature>
<feature type="compositionally biased region" description="Acidic residues" evidence="7">
    <location>
        <begin position="694"/>
        <end position="723"/>
    </location>
</feature>
<dbReference type="InterPro" id="IPR004274">
    <property type="entry name" value="FCP1_dom"/>
</dbReference>
<dbReference type="GO" id="GO:0005634">
    <property type="term" value="C:nucleus"/>
    <property type="evidence" value="ECO:0007669"/>
    <property type="project" value="UniProtKB-SubCell"/>
</dbReference>
<comment type="catalytic activity">
    <reaction evidence="4 6">
        <text>O-phospho-L-seryl-[protein] + H2O = L-seryl-[protein] + phosphate</text>
        <dbReference type="Rhea" id="RHEA:20629"/>
        <dbReference type="Rhea" id="RHEA-COMP:9863"/>
        <dbReference type="Rhea" id="RHEA-COMP:11604"/>
        <dbReference type="ChEBI" id="CHEBI:15377"/>
        <dbReference type="ChEBI" id="CHEBI:29999"/>
        <dbReference type="ChEBI" id="CHEBI:43474"/>
        <dbReference type="ChEBI" id="CHEBI:83421"/>
        <dbReference type="EC" id="3.1.3.16"/>
    </reaction>
</comment>
<dbReference type="Pfam" id="PF03031">
    <property type="entry name" value="NIF"/>
    <property type="match status" value="1"/>
</dbReference>
<dbReference type="InterPro" id="IPR001357">
    <property type="entry name" value="BRCT_dom"/>
</dbReference>
<feature type="domain" description="BRCT" evidence="8">
    <location>
        <begin position="516"/>
        <end position="611"/>
    </location>
</feature>
<dbReference type="SUPFAM" id="SSF56784">
    <property type="entry name" value="HAD-like"/>
    <property type="match status" value="1"/>
</dbReference>
<dbReference type="EC" id="3.1.3.16" evidence="6"/>
<evidence type="ECO:0000256" key="5">
    <source>
        <dbReference type="ARBA" id="ARBA00048336"/>
    </source>
</evidence>
<evidence type="ECO:0000256" key="7">
    <source>
        <dbReference type="SAM" id="MobiDB-lite"/>
    </source>
</evidence>
<reference evidence="10 11" key="1">
    <citation type="submission" date="2015-04" db="EMBL/GenBank/DDBJ databases">
        <title>Genome sequence of Ceratocystis platani, a major pathogen of plane trees.</title>
        <authorList>
            <person name="Belbahri L."/>
        </authorList>
    </citation>
    <scope>NUCLEOTIDE SEQUENCE [LARGE SCALE GENOMIC DNA]</scope>
    <source>
        <strain evidence="10 11">CFO</strain>
    </source>
</reference>
<dbReference type="SUPFAM" id="SSF52113">
    <property type="entry name" value="BRCT domain"/>
    <property type="match status" value="1"/>
</dbReference>
<keyword evidence="3 6" id="KW-0539">Nucleus</keyword>
<proteinExistence type="predicted"/>
<comment type="catalytic activity">
    <reaction evidence="5 6">
        <text>O-phospho-L-threonyl-[protein] + H2O = L-threonyl-[protein] + phosphate</text>
        <dbReference type="Rhea" id="RHEA:47004"/>
        <dbReference type="Rhea" id="RHEA-COMP:11060"/>
        <dbReference type="Rhea" id="RHEA-COMP:11605"/>
        <dbReference type="ChEBI" id="CHEBI:15377"/>
        <dbReference type="ChEBI" id="CHEBI:30013"/>
        <dbReference type="ChEBI" id="CHEBI:43474"/>
        <dbReference type="ChEBI" id="CHEBI:61977"/>
        <dbReference type="EC" id="3.1.3.16"/>
    </reaction>
</comment>
<organism evidence="10 11">
    <name type="scientific">Ceratocystis fimbriata f. sp. platani</name>
    <dbReference type="NCBI Taxonomy" id="88771"/>
    <lineage>
        <taxon>Eukaryota</taxon>
        <taxon>Fungi</taxon>
        <taxon>Dikarya</taxon>
        <taxon>Ascomycota</taxon>
        <taxon>Pezizomycotina</taxon>
        <taxon>Sordariomycetes</taxon>
        <taxon>Hypocreomycetidae</taxon>
        <taxon>Microascales</taxon>
        <taxon>Ceratocystidaceae</taxon>
        <taxon>Ceratocystis</taxon>
    </lineage>
</organism>
<dbReference type="OrthoDB" id="10249888at2759"/>
<feature type="region of interest" description="Disordered" evidence="7">
    <location>
        <begin position="341"/>
        <end position="361"/>
    </location>
</feature>
<comment type="function">
    <text evidence="6">This promotes the activity of RNA polymerase II.</text>
</comment>
<dbReference type="PANTHER" id="PTHR23081">
    <property type="entry name" value="RNA POLYMERASE II CTD PHOSPHATASE"/>
    <property type="match status" value="1"/>
</dbReference>
<evidence type="ECO:0000256" key="3">
    <source>
        <dbReference type="ARBA" id="ARBA00023242"/>
    </source>
</evidence>
<dbReference type="EMBL" id="LBBL01000015">
    <property type="protein sequence ID" value="KKF97155.1"/>
    <property type="molecule type" value="Genomic_DNA"/>
</dbReference>
<evidence type="ECO:0000313" key="10">
    <source>
        <dbReference type="EMBL" id="KKF97155.1"/>
    </source>
</evidence>
<gene>
    <name evidence="10" type="ORF">CFO_g486</name>
</gene>
<dbReference type="InterPro" id="IPR036412">
    <property type="entry name" value="HAD-like_sf"/>
</dbReference>
<dbReference type="InterPro" id="IPR036420">
    <property type="entry name" value="BRCT_dom_sf"/>
</dbReference>
<feature type="compositionally biased region" description="Low complexity" evidence="7">
    <location>
        <begin position="773"/>
        <end position="786"/>
    </location>
</feature>
<keyword evidence="2 6" id="KW-0378">Hydrolase</keyword>
<evidence type="ECO:0000256" key="1">
    <source>
        <dbReference type="ARBA" id="ARBA00004123"/>
    </source>
</evidence>
<protein>
    <recommendedName>
        <fullName evidence="6">RNA polymerase II subunit A C-terminal domain phosphatase</fullName>
        <ecNumber evidence="6">3.1.3.16</ecNumber>
    </recommendedName>
</protein>
<dbReference type="Proteomes" id="UP000034841">
    <property type="component" value="Unassembled WGS sequence"/>
</dbReference>